<dbReference type="InterPro" id="IPR011990">
    <property type="entry name" value="TPR-like_helical_dom_sf"/>
</dbReference>
<evidence type="ECO:0000256" key="5">
    <source>
        <dbReference type="SAM" id="MobiDB-lite"/>
    </source>
</evidence>
<evidence type="ECO:0000256" key="1">
    <source>
        <dbReference type="ARBA" id="ARBA00022737"/>
    </source>
</evidence>
<evidence type="ECO:0000256" key="3">
    <source>
        <dbReference type="ARBA" id="ARBA00038275"/>
    </source>
</evidence>
<evidence type="ECO:0000256" key="2">
    <source>
        <dbReference type="ARBA" id="ARBA00022803"/>
    </source>
</evidence>
<protein>
    <recommendedName>
        <fullName evidence="4">RNA polymerase II-associated protein 3</fullName>
    </recommendedName>
</protein>
<keyword evidence="8" id="KW-1185">Reference proteome</keyword>
<organism evidence="7 8">
    <name type="scientific">Kipferlia bialata</name>
    <dbReference type="NCBI Taxonomy" id="797122"/>
    <lineage>
        <taxon>Eukaryota</taxon>
        <taxon>Metamonada</taxon>
        <taxon>Carpediemonas-like organisms</taxon>
        <taxon>Kipferlia</taxon>
    </lineage>
</organism>
<dbReference type="EMBL" id="BDIP01000720">
    <property type="protein sequence ID" value="GIQ82512.1"/>
    <property type="molecule type" value="Genomic_DNA"/>
</dbReference>
<dbReference type="Proteomes" id="UP000265618">
    <property type="component" value="Unassembled WGS sequence"/>
</dbReference>
<reference evidence="7 8" key="1">
    <citation type="journal article" date="2018" name="PLoS ONE">
        <title>The draft genome of Kipferlia bialata reveals reductive genome evolution in fornicate parasites.</title>
        <authorList>
            <person name="Tanifuji G."/>
            <person name="Takabayashi S."/>
            <person name="Kume K."/>
            <person name="Takagi M."/>
            <person name="Nakayama T."/>
            <person name="Kamikawa R."/>
            <person name="Inagaki Y."/>
            <person name="Hashimoto T."/>
        </authorList>
    </citation>
    <scope>NUCLEOTIDE SEQUENCE [LARGE SCALE GENOMIC DNA]</scope>
    <source>
        <strain evidence="7">NY0173</strain>
    </source>
</reference>
<comment type="similarity">
    <text evidence="3">Belongs to the RPAP3 family.</text>
</comment>
<feature type="region of interest" description="Disordered" evidence="5">
    <location>
        <begin position="165"/>
        <end position="201"/>
    </location>
</feature>
<evidence type="ECO:0000313" key="7">
    <source>
        <dbReference type="EMBL" id="GIQ82512.1"/>
    </source>
</evidence>
<evidence type="ECO:0000256" key="4">
    <source>
        <dbReference type="ARBA" id="ARBA00040133"/>
    </source>
</evidence>
<comment type="caution">
    <text evidence="7">The sequence shown here is derived from an EMBL/GenBank/DDBJ whole genome shotgun (WGS) entry which is preliminary data.</text>
</comment>
<name>A0A9K3GH76_9EUKA</name>
<keyword evidence="1" id="KW-0677">Repeat</keyword>
<dbReference type="InterPro" id="IPR051966">
    <property type="entry name" value="RPAP3"/>
</dbReference>
<dbReference type="AlphaFoldDB" id="A0A9K3GH76"/>
<dbReference type="InterPro" id="IPR025986">
    <property type="entry name" value="RPAP3-like_C"/>
</dbReference>
<accession>A0A9K3GH76</accession>
<evidence type="ECO:0000259" key="6">
    <source>
        <dbReference type="Pfam" id="PF13877"/>
    </source>
</evidence>
<dbReference type="GO" id="GO:0101031">
    <property type="term" value="C:protein folding chaperone complex"/>
    <property type="evidence" value="ECO:0007669"/>
    <property type="project" value="TreeGrafter"/>
</dbReference>
<dbReference type="PANTHER" id="PTHR46423:SF1">
    <property type="entry name" value="RNA POLYMERASE II-ASSOCIATED PROTEIN 3"/>
    <property type="match status" value="1"/>
</dbReference>
<dbReference type="SUPFAM" id="SSF48452">
    <property type="entry name" value="TPR-like"/>
    <property type="match status" value="1"/>
</dbReference>
<dbReference type="Pfam" id="PF13877">
    <property type="entry name" value="RPAP3_C"/>
    <property type="match status" value="1"/>
</dbReference>
<dbReference type="PANTHER" id="PTHR46423">
    <property type="entry name" value="RNA POLYMERASE II-ASSOCIATED PROTEIN 3"/>
    <property type="match status" value="1"/>
</dbReference>
<sequence>MTLPANAPEAVTLPAVRGTETDQTPDEQAEIYREAGNKLFRKKKYLAAAKQYTMALEAFPHCAAAASNRAACYEKQGRPKKVVADCDLCIRIDPTYMKAYFRRGRARMGLSQWKPAYDDLVKALHLCGDNETQKASVMALIEECRPHLPKPKVVVQPKVLSRDSVSVTLLPDEDEAEGEGEGEAEGYAEEASESESESDEGEAIAFNTGGAAPMPIQQEVVEPTPTPAPASATEAETKTETKTEAPPSITPPDVIAASLFAPETKGEGEGEKKASPVMEVEVSPAQPEVTKVTEAAPVAAPAPATVMRLPPPPRSGVAFRQDLALLANHQRTCCEYLMSFKPQEIPKLVSQQLEDRHVVSVVDALHWDEAQDTRIISPKRKLNTLFGLTKAHRFDMISGFLSDTTKAQLAQILRESLKADLGLEKESTLKRYELTCKAFGV</sequence>
<evidence type="ECO:0000313" key="8">
    <source>
        <dbReference type="Proteomes" id="UP000265618"/>
    </source>
</evidence>
<keyword evidence="2" id="KW-0802">TPR repeat</keyword>
<dbReference type="Gene3D" id="1.25.40.10">
    <property type="entry name" value="Tetratricopeptide repeat domain"/>
    <property type="match status" value="1"/>
</dbReference>
<proteinExistence type="inferred from homology"/>
<dbReference type="InterPro" id="IPR019734">
    <property type="entry name" value="TPR_rpt"/>
</dbReference>
<gene>
    <name evidence="7" type="ORF">KIPB_003666</name>
</gene>
<feature type="compositionally biased region" description="Acidic residues" evidence="5">
    <location>
        <begin position="171"/>
        <end position="201"/>
    </location>
</feature>
<feature type="domain" description="RNA-polymerase II-associated protein 3-like C-terminal" evidence="6">
    <location>
        <begin position="312"/>
        <end position="406"/>
    </location>
</feature>
<dbReference type="SMART" id="SM00028">
    <property type="entry name" value="TPR"/>
    <property type="match status" value="3"/>
</dbReference>
<feature type="region of interest" description="Disordered" evidence="5">
    <location>
        <begin position="221"/>
        <end position="254"/>
    </location>
</feature>
<dbReference type="OrthoDB" id="2423701at2759"/>